<organism evidence="2 3">
    <name type="scientific">Sesamum angolense</name>
    <dbReference type="NCBI Taxonomy" id="2727404"/>
    <lineage>
        <taxon>Eukaryota</taxon>
        <taxon>Viridiplantae</taxon>
        <taxon>Streptophyta</taxon>
        <taxon>Embryophyta</taxon>
        <taxon>Tracheophyta</taxon>
        <taxon>Spermatophyta</taxon>
        <taxon>Magnoliopsida</taxon>
        <taxon>eudicotyledons</taxon>
        <taxon>Gunneridae</taxon>
        <taxon>Pentapetalae</taxon>
        <taxon>asterids</taxon>
        <taxon>lamiids</taxon>
        <taxon>Lamiales</taxon>
        <taxon>Pedaliaceae</taxon>
        <taxon>Sesamum</taxon>
    </lineage>
</organism>
<dbReference type="EMBL" id="JACGWL010000004">
    <property type="protein sequence ID" value="KAK4404397.1"/>
    <property type="molecule type" value="Genomic_DNA"/>
</dbReference>
<name>A0AAE1X440_9LAMI</name>
<dbReference type="GO" id="GO:0005737">
    <property type="term" value="C:cytoplasm"/>
    <property type="evidence" value="ECO:0007669"/>
    <property type="project" value="TreeGrafter"/>
</dbReference>
<accession>A0AAE1X440</accession>
<feature type="domain" description="Integrator complex subunit 3 N-terminal" evidence="1">
    <location>
        <begin position="46"/>
        <end position="453"/>
    </location>
</feature>
<dbReference type="InterPro" id="IPR019333">
    <property type="entry name" value="INTS3_N"/>
</dbReference>
<dbReference type="PANTHER" id="PTHR13587:SF7">
    <property type="entry name" value="INTEGRATOR COMPLEX SUBUNIT 3"/>
    <property type="match status" value="1"/>
</dbReference>
<dbReference type="Proteomes" id="UP001289374">
    <property type="component" value="Unassembled WGS sequence"/>
</dbReference>
<comment type="caution">
    <text evidence="2">The sequence shown here is derived from an EMBL/GenBank/DDBJ whole genome shotgun (WGS) entry which is preliminary data.</text>
</comment>
<dbReference type="InterPro" id="IPR045334">
    <property type="entry name" value="INTS3"/>
</dbReference>
<reference evidence="2" key="1">
    <citation type="submission" date="2020-06" db="EMBL/GenBank/DDBJ databases">
        <authorList>
            <person name="Li T."/>
            <person name="Hu X."/>
            <person name="Zhang T."/>
            <person name="Song X."/>
            <person name="Zhang H."/>
            <person name="Dai N."/>
            <person name="Sheng W."/>
            <person name="Hou X."/>
            <person name="Wei L."/>
        </authorList>
    </citation>
    <scope>NUCLEOTIDE SEQUENCE</scope>
    <source>
        <strain evidence="2">K16</strain>
        <tissue evidence="2">Leaf</tissue>
    </source>
</reference>
<sequence>MVEKLIKRSIHEAENPIEITLREAFCVLEPKLRPPFPLTIPTQEGYSNLNRAILYGILCEPHLAKVHVKHLHGIITDGYEYFTSILVKIVIELYGKLVDSVKRQLIWVTHELVDVSAVGYDGLLVALLRQIVGGDFGEENLWLCFEMVNLFSSKWVCLLEEVPLVLSGALYVFLRLLADHCRVMNIPKIESLRQMEIAFCVRLLREKFSLCLRIGRDLVRLLQDLVHVPEFRSIWKDLLYNPSAFKVDGFVDISQIYGTRTSRWYFLLRITPEMESQLRFLLTCVKFGSQKRYQVWFARKFLAVPERTSVVIDIVRFICCAHHPSNEIINSDIIPRWAVIGWLLKYDMKHYVEANLKLALFYDWIFFDEKVDNIMNIEPAVLLMVHSIPRYIDITHSLLEFLFILLDNYDVERKEIVSRGISTALHTLIRKGVVQSLDVITSCDMLSPIFKERLGKLLSDWQFQHRQEFQTTNIPRDGIPSFSSSLESQTSA</sequence>
<proteinExistence type="predicted"/>
<dbReference type="PANTHER" id="PTHR13587">
    <property type="entry name" value="INTEGRATOR COMPLEX SUBUNIT 3"/>
    <property type="match status" value="1"/>
</dbReference>
<keyword evidence="3" id="KW-1185">Reference proteome</keyword>
<protein>
    <submittedName>
        <fullName evidence="2">Integrator complex subunit</fullName>
    </submittedName>
</protein>
<evidence type="ECO:0000313" key="2">
    <source>
        <dbReference type="EMBL" id="KAK4404397.1"/>
    </source>
</evidence>
<evidence type="ECO:0000313" key="3">
    <source>
        <dbReference type="Proteomes" id="UP001289374"/>
    </source>
</evidence>
<reference evidence="2" key="2">
    <citation type="journal article" date="2024" name="Plant">
        <title>Genomic evolution and insights into agronomic trait innovations of Sesamum species.</title>
        <authorList>
            <person name="Miao H."/>
            <person name="Wang L."/>
            <person name="Qu L."/>
            <person name="Liu H."/>
            <person name="Sun Y."/>
            <person name="Le M."/>
            <person name="Wang Q."/>
            <person name="Wei S."/>
            <person name="Zheng Y."/>
            <person name="Lin W."/>
            <person name="Duan Y."/>
            <person name="Cao H."/>
            <person name="Xiong S."/>
            <person name="Wang X."/>
            <person name="Wei L."/>
            <person name="Li C."/>
            <person name="Ma Q."/>
            <person name="Ju M."/>
            <person name="Zhao R."/>
            <person name="Li G."/>
            <person name="Mu C."/>
            <person name="Tian Q."/>
            <person name="Mei H."/>
            <person name="Zhang T."/>
            <person name="Gao T."/>
            <person name="Zhang H."/>
        </authorList>
    </citation>
    <scope>NUCLEOTIDE SEQUENCE</scope>
    <source>
        <strain evidence="2">K16</strain>
    </source>
</reference>
<evidence type="ECO:0000259" key="1">
    <source>
        <dbReference type="Pfam" id="PF10189"/>
    </source>
</evidence>
<dbReference type="Pfam" id="PF10189">
    <property type="entry name" value="Ints3_N"/>
    <property type="match status" value="1"/>
</dbReference>
<dbReference type="AlphaFoldDB" id="A0AAE1X440"/>
<gene>
    <name evidence="2" type="ORF">Sango_0808300</name>
</gene>